<evidence type="ECO:0000259" key="12">
    <source>
        <dbReference type="Pfam" id="PF22919"/>
    </source>
</evidence>
<dbReference type="InterPro" id="IPR027417">
    <property type="entry name" value="P-loop_NTPase"/>
</dbReference>
<feature type="domain" description="ATP synthase A/B type C-terminal" evidence="12">
    <location>
        <begin position="465"/>
        <end position="548"/>
    </location>
</feature>
<dbReference type="GO" id="GO:0005524">
    <property type="term" value="F:ATP binding"/>
    <property type="evidence" value="ECO:0007669"/>
    <property type="project" value="UniProtKB-UniRule"/>
</dbReference>
<dbReference type="Gene3D" id="3.40.50.300">
    <property type="entry name" value="P-loop containing nucleotide triphosphate hydrolases"/>
    <property type="match status" value="1"/>
</dbReference>
<evidence type="ECO:0000259" key="10">
    <source>
        <dbReference type="Pfam" id="PF02874"/>
    </source>
</evidence>
<keyword evidence="8" id="KW-0066">ATP synthesis</keyword>
<keyword evidence="8" id="KW-0375">Hydrogen ion transport</keyword>
<keyword evidence="1 8" id="KW-0813">Transport</keyword>
<dbReference type="Pfam" id="PF02874">
    <property type="entry name" value="ATP-synt_ab_N"/>
    <property type="match status" value="1"/>
</dbReference>
<accession>A0A1V8M8F8</accession>
<feature type="domain" description="ATPase F1/V1/A1 complex alpha/beta subunit nucleotide-binding" evidence="9">
    <location>
        <begin position="239"/>
        <end position="457"/>
    </location>
</feature>
<dbReference type="InterPro" id="IPR000194">
    <property type="entry name" value="ATPase_F1/V1/A1_a/bsu_nucl-bd"/>
</dbReference>
<dbReference type="Pfam" id="PF00006">
    <property type="entry name" value="ATP-synt_ab"/>
    <property type="match status" value="1"/>
</dbReference>
<name>A0A1V8M8F8_9GAMM</name>
<dbReference type="PROSITE" id="PS00152">
    <property type="entry name" value="ATPASE_ALPHA_BETA"/>
    <property type="match status" value="1"/>
</dbReference>
<dbReference type="GO" id="GO:0042777">
    <property type="term" value="P:proton motive force-driven plasma membrane ATP synthesis"/>
    <property type="evidence" value="ECO:0007669"/>
    <property type="project" value="UniProtKB-UniRule"/>
</dbReference>
<evidence type="ECO:0000256" key="1">
    <source>
        <dbReference type="ARBA" id="ARBA00022448"/>
    </source>
</evidence>
<proteinExistence type="inferred from homology"/>
<evidence type="ECO:0000256" key="2">
    <source>
        <dbReference type="ARBA" id="ARBA00022741"/>
    </source>
</evidence>
<evidence type="ECO:0000256" key="6">
    <source>
        <dbReference type="ARBA" id="ARBA00024342"/>
    </source>
</evidence>
<gene>
    <name evidence="8" type="primary">atpA</name>
    <name evidence="13" type="ORF">AU255_08310</name>
</gene>
<dbReference type="InterPro" id="IPR055190">
    <property type="entry name" value="ATP-synt_VA_C"/>
</dbReference>
<dbReference type="GO" id="GO:0046961">
    <property type="term" value="F:proton-transporting ATPase activity, rotational mechanism"/>
    <property type="evidence" value="ECO:0007669"/>
    <property type="project" value="InterPro"/>
</dbReference>
<dbReference type="Gene3D" id="2.30.30.650">
    <property type="match status" value="1"/>
</dbReference>
<comment type="catalytic activity">
    <reaction evidence="8">
        <text>ATP + H2O + 4 H(+)(in) = ADP + phosphate + 5 H(+)(out)</text>
        <dbReference type="Rhea" id="RHEA:57720"/>
        <dbReference type="ChEBI" id="CHEBI:15377"/>
        <dbReference type="ChEBI" id="CHEBI:15378"/>
        <dbReference type="ChEBI" id="CHEBI:30616"/>
        <dbReference type="ChEBI" id="CHEBI:43474"/>
        <dbReference type="ChEBI" id="CHEBI:456216"/>
        <dbReference type="EC" id="7.1.2.2"/>
    </reaction>
</comment>
<evidence type="ECO:0000259" key="11">
    <source>
        <dbReference type="Pfam" id="PF16886"/>
    </source>
</evidence>
<dbReference type="Pfam" id="PF22919">
    <property type="entry name" value="ATP-synt_VA_C"/>
    <property type="match status" value="1"/>
</dbReference>
<evidence type="ECO:0000259" key="9">
    <source>
        <dbReference type="Pfam" id="PF00006"/>
    </source>
</evidence>
<evidence type="ECO:0000256" key="4">
    <source>
        <dbReference type="ARBA" id="ARBA00022967"/>
    </source>
</evidence>
<dbReference type="EMBL" id="LPUF01000001">
    <property type="protein sequence ID" value="OQK17851.1"/>
    <property type="molecule type" value="Genomic_DNA"/>
</dbReference>
<dbReference type="InterPro" id="IPR022878">
    <property type="entry name" value="V-ATPase_asu"/>
</dbReference>
<keyword evidence="4 8" id="KW-1278">Translocase</keyword>
<dbReference type="InterPro" id="IPR020003">
    <property type="entry name" value="ATPase_a/bsu_AS"/>
</dbReference>
<evidence type="ECO:0000313" key="13">
    <source>
        <dbReference type="EMBL" id="OQK17851.1"/>
    </source>
</evidence>
<dbReference type="Pfam" id="PF16886">
    <property type="entry name" value="ATP-synt_ab_Xtn"/>
    <property type="match status" value="1"/>
</dbReference>
<dbReference type="GO" id="GO:0046933">
    <property type="term" value="F:proton-transporting ATP synthase activity, rotational mechanism"/>
    <property type="evidence" value="ECO:0007669"/>
    <property type="project" value="UniProtKB-UniRule"/>
</dbReference>
<protein>
    <recommendedName>
        <fullName evidence="8">V-type ATP synthase alpha chain</fullName>
        <ecNumber evidence="8">7.1.2.2</ecNumber>
    </recommendedName>
    <alternativeName>
        <fullName evidence="8">V-ATPase subunit A</fullName>
    </alternativeName>
</protein>
<feature type="domain" description="ATPase F1/V1/A1 complex alpha/beta subunit N-terminal" evidence="10">
    <location>
        <begin position="49"/>
        <end position="85"/>
    </location>
</feature>
<comment type="function">
    <text evidence="7 8">Produces ATP from ADP in the presence of a proton gradient across the membrane. The V-type alpha chain is a catalytic subunit.</text>
</comment>
<dbReference type="Gene3D" id="2.40.50.100">
    <property type="match status" value="1"/>
</dbReference>
<dbReference type="EC" id="7.1.2.2" evidence="8"/>
<dbReference type="AlphaFoldDB" id="A0A1V8M8F8"/>
<dbReference type="NCBIfam" id="NF003220">
    <property type="entry name" value="PRK04192.1"/>
    <property type="match status" value="1"/>
</dbReference>
<keyword evidence="14" id="KW-1185">Reference proteome</keyword>
<comment type="caution">
    <text evidence="13">The sequence shown here is derived from an EMBL/GenBank/DDBJ whole genome shotgun (WGS) entry which is preliminary data.</text>
</comment>
<keyword evidence="3 8" id="KW-0067">ATP-binding</keyword>
<evidence type="ECO:0000256" key="8">
    <source>
        <dbReference type="HAMAP-Rule" id="MF_00309"/>
    </source>
</evidence>
<dbReference type="SUPFAM" id="SSF47917">
    <property type="entry name" value="C-terminal domain of alpha and beta subunits of F1 ATP synthase"/>
    <property type="match status" value="1"/>
</dbReference>
<dbReference type="SUPFAM" id="SSF52540">
    <property type="entry name" value="P-loop containing nucleoside triphosphate hydrolases"/>
    <property type="match status" value="1"/>
</dbReference>
<organism evidence="13 14">
    <name type="scientific">Methyloprofundus sedimenti</name>
    <dbReference type="NCBI Taxonomy" id="1420851"/>
    <lineage>
        <taxon>Bacteria</taxon>
        <taxon>Pseudomonadati</taxon>
        <taxon>Pseudomonadota</taxon>
        <taxon>Gammaproteobacteria</taxon>
        <taxon>Methylococcales</taxon>
        <taxon>Methylococcaceae</taxon>
        <taxon>Methyloprofundus</taxon>
    </lineage>
</organism>
<evidence type="ECO:0000313" key="14">
    <source>
        <dbReference type="Proteomes" id="UP000191980"/>
    </source>
</evidence>
<dbReference type="STRING" id="1420851.AU255_08310"/>
<dbReference type="Proteomes" id="UP000191980">
    <property type="component" value="Unassembled WGS sequence"/>
</dbReference>
<keyword evidence="2 8" id="KW-0547">Nucleotide-binding</keyword>
<dbReference type="PANTHER" id="PTHR43607:SF1">
    <property type="entry name" value="H(+)-TRANSPORTING TWO-SECTOR ATPASE"/>
    <property type="match status" value="1"/>
</dbReference>
<dbReference type="InterPro" id="IPR024034">
    <property type="entry name" value="ATPase_F1/V1_b/a_C"/>
</dbReference>
<dbReference type="OrthoDB" id="9801639at2"/>
<feature type="binding site" evidence="8">
    <location>
        <begin position="257"/>
        <end position="264"/>
    </location>
    <ligand>
        <name>ATP</name>
        <dbReference type="ChEBI" id="CHEBI:30616"/>
    </ligand>
</feature>
<keyword evidence="5 8" id="KW-0406">Ion transport</keyword>
<evidence type="ECO:0000256" key="5">
    <source>
        <dbReference type="ARBA" id="ARBA00023065"/>
    </source>
</evidence>
<dbReference type="CDD" id="cd01134">
    <property type="entry name" value="V_A-ATPase_A"/>
    <property type="match status" value="1"/>
</dbReference>
<evidence type="ECO:0000256" key="7">
    <source>
        <dbReference type="ARBA" id="ARBA00054855"/>
    </source>
</evidence>
<dbReference type="InterPro" id="IPR004100">
    <property type="entry name" value="ATPase_F1/V1/A1_a/bsu_N"/>
</dbReference>
<feature type="domain" description="ATPsynthase alpha/beta subunit barrel-sandwich" evidence="11">
    <location>
        <begin position="126"/>
        <end position="212"/>
    </location>
</feature>
<reference evidence="13 14" key="1">
    <citation type="submission" date="2015-12" db="EMBL/GenBank/DDBJ databases">
        <authorList>
            <person name="Shamseldin A."/>
            <person name="Moawad H."/>
            <person name="Abd El-Rahim W.M."/>
            <person name="Sadowsky M.J."/>
        </authorList>
    </citation>
    <scope>NUCLEOTIDE SEQUENCE [LARGE SCALE GENOMIC DNA]</scope>
    <source>
        <strain evidence="13 14">WF1</strain>
    </source>
</reference>
<sequence>MNNTTNASARVVSVQDSLVSIETLAGSKQPLTKNEVVYILPTRSEAKYQERLKAEILRINGSVADAQVYESTAGVAVGDLVEQSGEMLSVELGPGLLGQVYDGLQNPLDKLASEFGYFLPRGVESPALDTNTKWAFTPIVQTGAVLRASSVIGTVPERGYTHKIMVPFDIQEEVVITWIQEGNVTVDEPVAKIKLASGKERSLTLKQRWPVRKALPKNLLKQNIAVRKYPQEPLVTHLRLIDSFFPIAKGGMGCIPGPFGAGKTVLQNLISRNSDVDIVIVVACGERAGEVVETITEFPKLKDAKGDTLMDRTIIICNTSSMPVAAREASIYTGITLGEYYRQMGLNVLLIADSTSRWAQAMRETSGRLEEIPGEEAFPAYLDSSIKGIYERAGVIRTADLSEGTLTMIGTVSPAGGNFEEPVTQSTLGTVKTFLGLSAARAYKRFYPAVDPLLSWSRYLEQLQPWFTENLSQTWIGNVQQLLKLLRKGDEISQMIQVTGEEGVSTEDFVIHQQALFLDMVYLQQDAFDPVDLAVPLQRQQESLNTIVKLVDTDYHFTDKDAARDYFTKLTGLFKNLNYSPSNSNEYKDYSEKVEALRISVMHDKA</sequence>
<evidence type="ECO:0000256" key="3">
    <source>
        <dbReference type="ARBA" id="ARBA00022840"/>
    </source>
</evidence>
<dbReference type="PANTHER" id="PTHR43607">
    <property type="entry name" value="V-TYPE PROTON ATPASE CATALYTIC SUBUNIT A"/>
    <property type="match status" value="1"/>
</dbReference>
<dbReference type="RefSeq" id="WP_080522460.1">
    <property type="nucleotide sequence ID" value="NZ_LPUF01000001.1"/>
</dbReference>
<dbReference type="Gene3D" id="1.10.1140.10">
    <property type="entry name" value="Bovine Mitochondrial F1-atpase, Atp Synthase Beta Chain, Chain D, domain 3"/>
    <property type="match status" value="1"/>
</dbReference>
<dbReference type="InterPro" id="IPR031686">
    <property type="entry name" value="ATP-synth_a_Xtn"/>
</dbReference>
<comment type="similarity">
    <text evidence="6">Belongs to the ATPase alpha/beta chains family. T3SS ATPase subfamily.</text>
</comment>
<dbReference type="HAMAP" id="MF_00309">
    <property type="entry name" value="ATP_synth_A_arch"/>
    <property type="match status" value="1"/>
</dbReference>